<dbReference type="EMBL" id="UOEZ01000061">
    <property type="protein sequence ID" value="VAW37829.1"/>
    <property type="molecule type" value="Genomic_DNA"/>
</dbReference>
<sequence>MKYSTERKKRSRLRGHRKRRRIPDGKSSGSGAVKIDWTEYKALRQYRSLGEVLDGVRAYGFDGFKELDVTMESLGGNGHRWVTEDQEV</sequence>
<organism evidence="2">
    <name type="scientific">hydrothermal vent metagenome</name>
    <dbReference type="NCBI Taxonomy" id="652676"/>
    <lineage>
        <taxon>unclassified sequences</taxon>
        <taxon>metagenomes</taxon>
        <taxon>ecological metagenomes</taxon>
    </lineage>
</organism>
<proteinExistence type="predicted"/>
<accession>A0A3B0VLX5</accession>
<feature type="compositionally biased region" description="Basic residues" evidence="1">
    <location>
        <begin position="7"/>
        <end position="21"/>
    </location>
</feature>
<reference evidence="2" key="1">
    <citation type="submission" date="2018-06" db="EMBL/GenBank/DDBJ databases">
        <authorList>
            <person name="Zhirakovskaya E."/>
        </authorList>
    </citation>
    <scope>NUCLEOTIDE SEQUENCE</scope>
</reference>
<evidence type="ECO:0000313" key="2">
    <source>
        <dbReference type="EMBL" id="VAW37829.1"/>
    </source>
</evidence>
<gene>
    <name evidence="2" type="ORF">MNBD_DELTA02-740</name>
</gene>
<feature type="region of interest" description="Disordered" evidence="1">
    <location>
        <begin position="1"/>
        <end position="31"/>
    </location>
</feature>
<name>A0A3B0VLX5_9ZZZZ</name>
<dbReference type="AlphaFoldDB" id="A0A3B0VLX5"/>
<evidence type="ECO:0000256" key="1">
    <source>
        <dbReference type="SAM" id="MobiDB-lite"/>
    </source>
</evidence>
<protein>
    <submittedName>
        <fullName evidence="2">Uncharacterized protein</fullName>
    </submittedName>
</protein>